<keyword evidence="2" id="KW-0805">Transcription regulation</keyword>
<keyword evidence="3" id="KW-0238">DNA-binding</keyword>
<dbReference type="Gene3D" id="3.40.190.10">
    <property type="entry name" value="Periplasmic binding protein-like II"/>
    <property type="match status" value="4"/>
</dbReference>
<evidence type="ECO:0000256" key="1">
    <source>
        <dbReference type="ARBA" id="ARBA00009437"/>
    </source>
</evidence>
<dbReference type="EMBL" id="SGXT01000011">
    <property type="protein sequence ID" value="RZT64370.1"/>
    <property type="molecule type" value="Genomic_DNA"/>
</dbReference>
<evidence type="ECO:0000313" key="6">
    <source>
        <dbReference type="EMBL" id="RZT64370.1"/>
    </source>
</evidence>
<dbReference type="GO" id="GO:0032993">
    <property type="term" value="C:protein-DNA complex"/>
    <property type="evidence" value="ECO:0007669"/>
    <property type="project" value="TreeGrafter"/>
</dbReference>
<dbReference type="PANTHER" id="PTHR30346:SF0">
    <property type="entry name" value="HCA OPERON TRANSCRIPTIONAL ACTIVATOR HCAR"/>
    <property type="match status" value="1"/>
</dbReference>
<evidence type="ECO:0000256" key="4">
    <source>
        <dbReference type="ARBA" id="ARBA00023163"/>
    </source>
</evidence>
<evidence type="ECO:0000259" key="5">
    <source>
        <dbReference type="Pfam" id="PF03466"/>
    </source>
</evidence>
<proteinExistence type="inferred from homology"/>
<dbReference type="Pfam" id="PF03466">
    <property type="entry name" value="LysR_substrate"/>
    <property type="match status" value="1"/>
</dbReference>
<dbReference type="GO" id="GO:0003677">
    <property type="term" value="F:DNA binding"/>
    <property type="evidence" value="ECO:0007669"/>
    <property type="project" value="UniProtKB-KW"/>
</dbReference>
<evidence type="ECO:0000313" key="7">
    <source>
        <dbReference type="Proteomes" id="UP000292408"/>
    </source>
</evidence>
<keyword evidence="7" id="KW-1185">Reference proteome</keyword>
<comment type="caution">
    <text evidence="6">The sequence shown here is derived from an EMBL/GenBank/DDBJ whole genome shotgun (WGS) entry which is preliminary data.</text>
</comment>
<keyword evidence="4" id="KW-0804">Transcription</keyword>
<organism evidence="6 7">
    <name type="scientific">Microcella alkaliphila</name>
    <dbReference type="NCBI Taxonomy" id="279828"/>
    <lineage>
        <taxon>Bacteria</taxon>
        <taxon>Bacillati</taxon>
        <taxon>Actinomycetota</taxon>
        <taxon>Actinomycetes</taxon>
        <taxon>Micrococcales</taxon>
        <taxon>Microbacteriaceae</taxon>
        <taxon>Microcella</taxon>
    </lineage>
</organism>
<protein>
    <submittedName>
        <fullName evidence="6">Putative membrane protein YkoI</fullName>
    </submittedName>
</protein>
<dbReference type="RefSeq" id="WP_130280884.1">
    <property type="nucleotide sequence ID" value="NZ_SGXT01000011.1"/>
</dbReference>
<dbReference type="InterPro" id="IPR005119">
    <property type="entry name" value="LysR_subst-bd"/>
</dbReference>
<dbReference type="GO" id="GO:0003700">
    <property type="term" value="F:DNA-binding transcription factor activity"/>
    <property type="evidence" value="ECO:0007669"/>
    <property type="project" value="TreeGrafter"/>
</dbReference>
<dbReference type="PANTHER" id="PTHR30346">
    <property type="entry name" value="TRANSCRIPTIONAL DUAL REGULATOR HCAR-RELATED"/>
    <property type="match status" value="1"/>
</dbReference>
<reference evidence="6 7" key="1">
    <citation type="journal article" date="2015" name="Stand. Genomic Sci.">
        <title>Genomic Encyclopedia of Bacterial and Archaeal Type Strains, Phase III: the genomes of soil and plant-associated and newly described type strains.</title>
        <authorList>
            <person name="Whitman W.B."/>
            <person name="Woyke T."/>
            <person name="Klenk H.P."/>
            <person name="Zhou Y."/>
            <person name="Lilburn T.G."/>
            <person name="Beck B.J."/>
            <person name="De Vos P."/>
            <person name="Vandamme P."/>
            <person name="Eisen J.A."/>
            <person name="Garrity G."/>
            <person name="Hugenholtz P."/>
            <person name="Kyrpides N.C."/>
        </authorList>
    </citation>
    <scope>NUCLEOTIDE SEQUENCE [LARGE SCALE GENOMIC DNA]</scope>
    <source>
        <strain evidence="6 7">AC4r</strain>
    </source>
</reference>
<evidence type="ECO:0000256" key="2">
    <source>
        <dbReference type="ARBA" id="ARBA00023015"/>
    </source>
</evidence>
<comment type="similarity">
    <text evidence="1">Belongs to the LysR transcriptional regulatory family.</text>
</comment>
<dbReference type="OrthoDB" id="3388207at2"/>
<feature type="domain" description="LysR substrate-binding" evidence="5">
    <location>
        <begin position="22"/>
        <end position="178"/>
    </location>
</feature>
<gene>
    <name evidence="6" type="ORF">EV140_0617</name>
</gene>
<dbReference type="Proteomes" id="UP000292408">
    <property type="component" value="Unassembled WGS sequence"/>
</dbReference>
<dbReference type="AlphaFoldDB" id="A0A4Q7TVU2"/>
<name>A0A4Q7TVU2_9MICO</name>
<evidence type="ECO:0000256" key="3">
    <source>
        <dbReference type="ARBA" id="ARBA00023125"/>
    </source>
</evidence>
<dbReference type="SUPFAM" id="SSF53850">
    <property type="entry name" value="Periplasmic binding protein-like II"/>
    <property type="match status" value="1"/>
</dbReference>
<sequence length="184" mass="19632">MPEPLEVAFVTGVTPTKWERIWRERRPGGRIHLTPMTQDAALTALADRTAHMALLRDVTADDDRHAIPLYREQPVLVSPKGSLAAGLDDLSVVDLDDLDGLAVLDVDLVAGTGAEAVELVAANVGVAVMPQSVARQHSRKDVVAKPIRDAADTGISLVWPVTGAHPLADVFIGIVRGRTANSSR</sequence>
<accession>A0A4Q7TVU2</accession>